<reference evidence="3 4" key="1">
    <citation type="submission" date="2014-12" db="EMBL/GenBank/DDBJ databases">
        <title>Genome assembly of Enhygromyxa salina DSM 15201.</title>
        <authorList>
            <person name="Sharma G."/>
            <person name="Subramanian S."/>
        </authorList>
    </citation>
    <scope>NUCLEOTIDE SEQUENCE [LARGE SCALE GENOMIC DNA]</scope>
    <source>
        <strain evidence="3 4">DSM 15201</strain>
    </source>
</reference>
<dbReference type="Proteomes" id="UP000031599">
    <property type="component" value="Unassembled WGS sequence"/>
</dbReference>
<feature type="transmembrane region" description="Helical" evidence="1">
    <location>
        <begin position="526"/>
        <end position="544"/>
    </location>
</feature>
<keyword evidence="1" id="KW-0472">Membrane</keyword>
<gene>
    <name evidence="3" type="ORF">DB30_03929</name>
</gene>
<organism evidence="3 4">
    <name type="scientific">Enhygromyxa salina</name>
    <dbReference type="NCBI Taxonomy" id="215803"/>
    <lineage>
        <taxon>Bacteria</taxon>
        <taxon>Pseudomonadati</taxon>
        <taxon>Myxococcota</taxon>
        <taxon>Polyangia</taxon>
        <taxon>Nannocystales</taxon>
        <taxon>Nannocystaceae</taxon>
        <taxon>Enhygromyxa</taxon>
    </lineage>
</organism>
<keyword evidence="1" id="KW-1133">Transmembrane helix</keyword>
<evidence type="ECO:0000313" key="3">
    <source>
        <dbReference type="EMBL" id="KIG16945.1"/>
    </source>
</evidence>
<keyword evidence="1" id="KW-0812">Transmembrane</keyword>
<protein>
    <recommendedName>
        <fullName evidence="5">DUF2330 domain-containing protein</fullName>
    </recommendedName>
</protein>
<dbReference type="InterPro" id="IPR019283">
    <property type="entry name" value="DUF2330"/>
</dbReference>
<dbReference type="RefSeq" id="WP_052548783.1">
    <property type="nucleotide sequence ID" value="NZ_JMCC02000030.1"/>
</dbReference>
<evidence type="ECO:0000256" key="1">
    <source>
        <dbReference type="SAM" id="Phobius"/>
    </source>
</evidence>
<keyword evidence="2" id="KW-0732">Signal</keyword>
<dbReference type="AlphaFoldDB" id="A0A0C2D5F8"/>
<feature type="signal peptide" evidence="2">
    <location>
        <begin position="1"/>
        <end position="18"/>
    </location>
</feature>
<dbReference type="EMBL" id="JMCC02000030">
    <property type="protein sequence ID" value="KIG16945.1"/>
    <property type="molecule type" value="Genomic_DNA"/>
</dbReference>
<name>A0A0C2D5F8_9BACT</name>
<evidence type="ECO:0000256" key="2">
    <source>
        <dbReference type="SAM" id="SignalP"/>
    </source>
</evidence>
<dbReference type="InterPro" id="IPR024038">
    <property type="entry name" value="MYXO-CTERM"/>
</dbReference>
<dbReference type="Pfam" id="PF10092">
    <property type="entry name" value="DUF2330"/>
    <property type="match status" value="1"/>
</dbReference>
<feature type="chain" id="PRO_5002147631" description="DUF2330 domain-containing protein" evidence="2">
    <location>
        <begin position="19"/>
        <end position="554"/>
    </location>
</feature>
<proteinExistence type="predicted"/>
<accession>A0A0C2D5F8</accession>
<evidence type="ECO:0000313" key="4">
    <source>
        <dbReference type="Proteomes" id="UP000031599"/>
    </source>
</evidence>
<evidence type="ECO:0008006" key="5">
    <source>
        <dbReference type="Google" id="ProtNLM"/>
    </source>
</evidence>
<sequence>MSIIPNNLKLLTLATSMAVGVGAWLGAAQPAEGFCGFYVAGADAKLFNDATMVVMMRDGQRTVLSMQNDYQGPPEDFALVIPVPVVLQEGDVKTLPREVFDHVDKLAAPRLVEYWEQDPCEARRQQQQARRRVHNVRYDEAEMSAAPGDHGVTIEAEFVVGEYEVVILSAQDSTGLDTWLRGNEYNIPAGAEPLLAPYVEGGMKFFVAKVDSQKVQFQTKPDGSKRAMLSPLRFHYDSPDFSLPVRLGLINAQGPQDLLVHVLAPNTRYQVANYPNVTIPTNLIVKDEVRERFGQFYVSLFDHTLAQNPKAVVTEYAWSASSCDPCPEPALSTEELIVLGADVLPRYAEGFDEQGQLDPDHEVSWKIQGEFVLTRLHARYGKDTLGEDLVFEQAGGLTGGRGMPRNGALDPKSAEVGDSNSFQGRYVILHYWDQAVQCLWPLWDQWGGPPGGHDSSNEPTVAQQLAFEPRNAKLASFVTHSAHAALQLAGEPPLDDRPRHTVKAAEKAAKAAEPRKGCSCSVEAPVAPGGVAGVLGLGLLGLITRRRRNNAGTP</sequence>
<dbReference type="NCBIfam" id="TIGR03901">
    <property type="entry name" value="MYXO-CTERM"/>
    <property type="match status" value="1"/>
</dbReference>
<comment type="caution">
    <text evidence="3">The sequence shown here is derived from an EMBL/GenBank/DDBJ whole genome shotgun (WGS) entry which is preliminary data.</text>
</comment>